<keyword evidence="1" id="KW-1133">Transmembrane helix</keyword>
<gene>
    <name evidence="2" type="ORF">GPAL_1387</name>
</gene>
<name>K6ZY67_9ALTE</name>
<evidence type="ECO:0000313" key="3">
    <source>
        <dbReference type="Proteomes" id="UP000006251"/>
    </source>
</evidence>
<keyword evidence="1" id="KW-0812">Transmembrane</keyword>
<accession>K6ZY67</accession>
<sequence length="80" mass="9092">MSLVQAEIQRLIPETEKTGTNTALGITGFFFIVPLFFMDLSESEQVEINALRQRYNHLMIIASEKKCGVEGEQIPEFKTN</sequence>
<dbReference type="Proteomes" id="UP000006251">
    <property type="component" value="Unassembled WGS sequence"/>
</dbReference>
<feature type="transmembrane region" description="Helical" evidence="1">
    <location>
        <begin position="20"/>
        <end position="38"/>
    </location>
</feature>
<keyword evidence="1" id="KW-0472">Membrane</keyword>
<evidence type="ECO:0000256" key="1">
    <source>
        <dbReference type="SAM" id="Phobius"/>
    </source>
</evidence>
<keyword evidence="3" id="KW-1185">Reference proteome</keyword>
<comment type="caution">
    <text evidence="2">The sequence shown here is derived from an EMBL/GenBank/DDBJ whole genome shotgun (WGS) entry which is preliminary data.</text>
</comment>
<proteinExistence type="predicted"/>
<protein>
    <submittedName>
        <fullName evidence="2">Uncharacterized protein</fullName>
    </submittedName>
</protein>
<dbReference type="EMBL" id="BAEQ01000023">
    <property type="protein sequence ID" value="GAC28260.1"/>
    <property type="molecule type" value="Genomic_DNA"/>
</dbReference>
<dbReference type="AlphaFoldDB" id="K6ZY67"/>
<organism evidence="2 3">
    <name type="scientific">Brumicola pallidula DSM 14239 = ACAM 615</name>
    <dbReference type="NCBI Taxonomy" id="1121922"/>
    <lineage>
        <taxon>Bacteria</taxon>
        <taxon>Pseudomonadati</taxon>
        <taxon>Pseudomonadota</taxon>
        <taxon>Gammaproteobacteria</taxon>
        <taxon>Alteromonadales</taxon>
        <taxon>Alteromonadaceae</taxon>
        <taxon>Brumicola</taxon>
    </lineage>
</organism>
<evidence type="ECO:0000313" key="2">
    <source>
        <dbReference type="EMBL" id="GAC28260.1"/>
    </source>
</evidence>
<reference evidence="3" key="1">
    <citation type="journal article" date="2014" name="Environ. Microbiol.">
        <title>Comparative genomics of the marine bacterial genus Glaciecola reveals the high degree of genomic diversity and genomic characteristic for cold adaptation.</title>
        <authorList>
            <person name="Qin Q.L."/>
            <person name="Xie B.B."/>
            <person name="Yu Y."/>
            <person name="Shu Y.L."/>
            <person name="Rong J.C."/>
            <person name="Zhang Y.J."/>
            <person name="Zhao D.L."/>
            <person name="Chen X.L."/>
            <person name="Zhang X.Y."/>
            <person name="Chen B."/>
            <person name="Zhou B.C."/>
            <person name="Zhang Y.Z."/>
        </authorList>
    </citation>
    <scope>NUCLEOTIDE SEQUENCE [LARGE SCALE GENOMIC DNA]</scope>
    <source>
        <strain evidence="3">ACAM 615</strain>
    </source>
</reference>